<dbReference type="STRING" id="2316362.A0A4Q2DJL3"/>
<dbReference type="Proteomes" id="UP000290288">
    <property type="component" value="Unassembled WGS sequence"/>
</dbReference>
<evidence type="ECO:0000313" key="2">
    <source>
        <dbReference type="EMBL" id="RXW20077.1"/>
    </source>
</evidence>
<dbReference type="AlphaFoldDB" id="A0A4Q2DJL3"/>
<dbReference type="OrthoDB" id="3176171at2759"/>
<feature type="coiled-coil region" evidence="1">
    <location>
        <begin position="2"/>
        <end position="93"/>
    </location>
</feature>
<organism evidence="2 3">
    <name type="scientific">Candolleomyces aberdarensis</name>
    <dbReference type="NCBI Taxonomy" id="2316362"/>
    <lineage>
        <taxon>Eukaryota</taxon>
        <taxon>Fungi</taxon>
        <taxon>Dikarya</taxon>
        <taxon>Basidiomycota</taxon>
        <taxon>Agaricomycotina</taxon>
        <taxon>Agaricomycetes</taxon>
        <taxon>Agaricomycetidae</taxon>
        <taxon>Agaricales</taxon>
        <taxon>Agaricineae</taxon>
        <taxon>Psathyrellaceae</taxon>
        <taxon>Candolleomyces</taxon>
    </lineage>
</organism>
<protein>
    <recommendedName>
        <fullName evidence="4">Myosin tail domain-containing protein</fullName>
    </recommendedName>
</protein>
<feature type="non-terminal residue" evidence="2">
    <location>
        <position position="107"/>
    </location>
</feature>
<accession>A0A4Q2DJL3</accession>
<proteinExistence type="predicted"/>
<name>A0A4Q2DJL3_9AGAR</name>
<keyword evidence="1" id="KW-0175">Coiled coil</keyword>
<reference evidence="2 3" key="1">
    <citation type="submission" date="2019-01" db="EMBL/GenBank/DDBJ databases">
        <title>Draft genome sequence of Psathyrella aberdarensis IHI B618.</title>
        <authorList>
            <person name="Buettner E."/>
            <person name="Kellner H."/>
        </authorList>
    </citation>
    <scope>NUCLEOTIDE SEQUENCE [LARGE SCALE GENOMIC DNA]</scope>
    <source>
        <strain evidence="2 3">IHI B618</strain>
    </source>
</reference>
<sequence length="107" mass="12505">MHSKVEEQAKEIEEQKAMIKALTKQLTHCETELQAHMDLVTNLETALGNAEKNLREARMHVTEFARERDSLKMDRMRNELNEAQREAVVVKSVVEEEQSLEQRLDEE</sequence>
<evidence type="ECO:0000256" key="1">
    <source>
        <dbReference type="SAM" id="Coils"/>
    </source>
</evidence>
<comment type="caution">
    <text evidence="2">The sequence shown here is derived from an EMBL/GenBank/DDBJ whole genome shotgun (WGS) entry which is preliminary data.</text>
</comment>
<gene>
    <name evidence="2" type="ORF">EST38_g5764</name>
</gene>
<dbReference type="EMBL" id="SDEE01000168">
    <property type="protein sequence ID" value="RXW20077.1"/>
    <property type="molecule type" value="Genomic_DNA"/>
</dbReference>
<evidence type="ECO:0000313" key="3">
    <source>
        <dbReference type="Proteomes" id="UP000290288"/>
    </source>
</evidence>
<evidence type="ECO:0008006" key="4">
    <source>
        <dbReference type="Google" id="ProtNLM"/>
    </source>
</evidence>
<keyword evidence="3" id="KW-1185">Reference proteome</keyword>